<comment type="caution">
    <text evidence="1">The sequence shown here is derived from an EMBL/GenBank/DDBJ whole genome shotgun (WGS) entry which is preliminary data.</text>
</comment>
<gene>
    <name evidence="1" type="ORF">MRB53_031269</name>
</gene>
<dbReference type="EMBL" id="CM056818">
    <property type="protein sequence ID" value="KAJ8622740.1"/>
    <property type="molecule type" value="Genomic_DNA"/>
</dbReference>
<keyword evidence="2" id="KW-1185">Reference proteome</keyword>
<dbReference type="Proteomes" id="UP001234297">
    <property type="component" value="Chromosome 10"/>
</dbReference>
<protein>
    <submittedName>
        <fullName evidence="1">Uncharacterized protein</fullName>
    </submittedName>
</protein>
<sequence length="414" mass="46278">MAPKQSSHLTLAWAFLPLILFLFPLLIESRSTPPSHLPKEGKHHHQPFEFIKKLEGCHKGETVKGLHQLKQYFEKFGYLPRHLTNTTTNDDDSFDDLLESTVKSYQLNYHLNVTGELDAATVKQMTRPRCGVPDVVNGRTRSGKDGRHLNSAQLHVVSHYEFFPGEPRWRKSHLTYGFLSGVQSIDIQSLRSICASAFARWQRVSIFTFEEIGDVNSADLKIGFFRGNHGDGAHNSFDGFQGTLAHAFSPPGGHFHFDADENWGINPSSNDAVDLESVAVHEIGHLLGLDHSFDTSAVMYAYFGYGLRKSSVICIFMLYNALADSSVLPCINFCLAAVPGRMFSSYLFSGLPFFFCVDVHYVAVADDWRVVPWNTSSFGAENFHPRCSVLCLVLLSSRNCVAWGCAGVFRWSAS</sequence>
<proteinExistence type="predicted"/>
<name>A0ACC2KNL6_PERAE</name>
<accession>A0ACC2KNL6</accession>
<reference evidence="1 2" key="1">
    <citation type="journal article" date="2022" name="Hortic Res">
        <title>A haplotype resolved chromosomal level avocado genome allows analysis of novel avocado genes.</title>
        <authorList>
            <person name="Nath O."/>
            <person name="Fletcher S.J."/>
            <person name="Hayward A."/>
            <person name="Shaw L.M."/>
            <person name="Masouleh A.K."/>
            <person name="Furtado A."/>
            <person name="Henry R.J."/>
            <person name="Mitter N."/>
        </authorList>
    </citation>
    <scope>NUCLEOTIDE SEQUENCE [LARGE SCALE GENOMIC DNA]</scope>
    <source>
        <strain evidence="2">cv. Hass</strain>
    </source>
</reference>
<evidence type="ECO:0000313" key="1">
    <source>
        <dbReference type="EMBL" id="KAJ8622740.1"/>
    </source>
</evidence>
<evidence type="ECO:0000313" key="2">
    <source>
        <dbReference type="Proteomes" id="UP001234297"/>
    </source>
</evidence>
<organism evidence="1 2">
    <name type="scientific">Persea americana</name>
    <name type="common">Avocado</name>
    <dbReference type="NCBI Taxonomy" id="3435"/>
    <lineage>
        <taxon>Eukaryota</taxon>
        <taxon>Viridiplantae</taxon>
        <taxon>Streptophyta</taxon>
        <taxon>Embryophyta</taxon>
        <taxon>Tracheophyta</taxon>
        <taxon>Spermatophyta</taxon>
        <taxon>Magnoliopsida</taxon>
        <taxon>Magnoliidae</taxon>
        <taxon>Laurales</taxon>
        <taxon>Lauraceae</taxon>
        <taxon>Persea</taxon>
    </lineage>
</organism>